<dbReference type="OrthoDB" id="9808671at2"/>
<dbReference type="PANTHER" id="PTHR30213">
    <property type="entry name" value="INNER MEMBRANE PROTEIN YHJD"/>
    <property type="match status" value="1"/>
</dbReference>
<dbReference type="EMBL" id="QANS01000001">
    <property type="protein sequence ID" value="PTU32603.1"/>
    <property type="molecule type" value="Genomic_DNA"/>
</dbReference>
<feature type="transmembrane region" description="Helical" evidence="6">
    <location>
        <begin position="194"/>
        <end position="216"/>
    </location>
</feature>
<sequence length="439" mass="48939">MNNFLERLRQRLWQQTSAITRTERYLVNIGRHIFALARDLLEGQISMRAMSLVYTSLLSLVPILALAFSVLKAFGAHNTLEPLLYEFLRPLGGQADEIVANIMGFVDKMKVGVLGSLGISLLLYSAVSLIQKVESSFNYIWRISRPRPVSQRISDYLSVLMIGPVLVFSALGLTATISSNSIVEKIISIEPFGLLFYSLTQLLPYLLIVAAFSFLYSFIPNTRVRWRAALGGGLFAGIAWQTSSVLFASFVTGATNYNAIYSGFAIFIFLLLWLHVGWLILLLGCQLSYYLQHPSQLSPDRVAPALSGRGAEYLTLMIMALSGRRFINGEAGYTQEELARALNAPPEHVAQTVETLLRQGLLIESGRKRTQLHPGMDLDTIRLTRLWRLARAGNSSIPHNTEAHAVAVTQLLDEAESRFEKAHQDLSLRAFILHPDRDA</sequence>
<dbReference type="NCBIfam" id="TIGR00765">
    <property type="entry name" value="yihY_not_rbn"/>
    <property type="match status" value="1"/>
</dbReference>
<dbReference type="PANTHER" id="PTHR30213:SF0">
    <property type="entry name" value="UPF0761 MEMBRANE PROTEIN YIHY"/>
    <property type="match status" value="1"/>
</dbReference>
<gene>
    <name evidence="7" type="ORF">CJD38_00290</name>
</gene>
<evidence type="ECO:0000256" key="4">
    <source>
        <dbReference type="ARBA" id="ARBA00022989"/>
    </source>
</evidence>
<evidence type="ECO:0000256" key="2">
    <source>
        <dbReference type="ARBA" id="ARBA00022475"/>
    </source>
</evidence>
<keyword evidence="2" id="KW-1003">Cell membrane</keyword>
<evidence type="ECO:0000256" key="1">
    <source>
        <dbReference type="ARBA" id="ARBA00004651"/>
    </source>
</evidence>
<feature type="transmembrane region" description="Helical" evidence="6">
    <location>
        <begin position="113"/>
        <end position="133"/>
    </location>
</feature>
<feature type="transmembrane region" description="Helical" evidence="6">
    <location>
        <begin position="52"/>
        <end position="74"/>
    </location>
</feature>
<protein>
    <submittedName>
        <fullName evidence="7">Ribonuclease BN</fullName>
    </submittedName>
</protein>
<proteinExistence type="predicted"/>
<evidence type="ECO:0000256" key="5">
    <source>
        <dbReference type="ARBA" id="ARBA00023136"/>
    </source>
</evidence>
<accession>A0A2T5MJ46</accession>
<dbReference type="InterPro" id="IPR017039">
    <property type="entry name" value="Virul_fac_BrkB"/>
</dbReference>
<dbReference type="Pfam" id="PF03631">
    <property type="entry name" value="Virul_fac_BrkB"/>
    <property type="match status" value="1"/>
</dbReference>
<feature type="transmembrane region" description="Helical" evidence="6">
    <location>
        <begin position="264"/>
        <end position="291"/>
    </location>
</feature>
<dbReference type="RefSeq" id="WP_107938312.1">
    <property type="nucleotide sequence ID" value="NZ_QANS01000001.1"/>
</dbReference>
<organism evidence="7 8">
    <name type="scientific">Stenotrophobium rhamnosiphilum</name>
    <dbReference type="NCBI Taxonomy" id="2029166"/>
    <lineage>
        <taxon>Bacteria</taxon>
        <taxon>Pseudomonadati</taxon>
        <taxon>Pseudomonadota</taxon>
        <taxon>Gammaproteobacteria</taxon>
        <taxon>Nevskiales</taxon>
        <taxon>Nevskiaceae</taxon>
        <taxon>Stenotrophobium</taxon>
    </lineage>
</organism>
<feature type="transmembrane region" description="Helical" evidence="6">
    <location>
        <begin position="153"/>
        <end position="174"/>
    </location>
</feature>
<reference evidence="7 8" key="1">
    <citation type="submission" date="2018-04" db="EMBL/GenBank/DDBJ databases">
        <title>Novel species isolated from glacier.</title>
        <authorList>
            <person name="Liu Q."/>
            <person name="Xin Y.-H."/>
        </authorList>
    </citation>
    <scope>NUCLEOTIDE SEQUENCE [LARGE SCALE GENOMIC DNA]</scope>
    <source>
        <strain evidence="7 8">GT1R17</strain>
    </source>
</reference>
<keyword evidence="8" id="KW-1185">Reference proteome</keyword>
<evidence type="ECO:0000313" key="8">
    <source>
        <dbReference type="Proteomes" id="UP000244248"/>
    </source>
</evidence>
<evidence type="ECO:0000256" key="3">
    <source>
        <dbReference type="ARBA" id="ARBA00022692"/>
    </source>
</evidence>
<keyword evidence="3 6" id="KW-0812">Transmembrane</keyword>
<evidence type="ECO:0000256" key="6">
    <source>
        <dbReference type="SAM" id="Phobius"/>
    </source>
</evidence>
<keyword evidence="5 6" id="KW-0472">Membrane</keyword>
<dbReference type="AlphaFoldDB" id="A0A2T5MJ46"/>
<dbReference type="GO" id="GO:0005886">
    <property type="term" value="C:plasma membrane"/>
    <property type="evidence" value="ECO:0007669"/>
    <property type="project" value="UniProtKB-SubCell"/>
</dbReference>
<keyword evidence="4 6" id="KW-1133">Transmembrane helix</keyword>
<name>A0A2T5MJ46_9GAMM</name>
<comment type="subcellular location">
    <subcellularLocation>
        <location evidence="1">Cell membrane</location>
        <topology evidence="1">Multi-pass membrane protein</topology>
    </subcellularLocation>
</comment>
<evidence type="ECO:0000313" key="7">
    <source>
        <dbReference type="EMBL" id="PTU32603.1"/>
    </source>
</evidence>
<feature type="transmembrane region" description="Helical" evidence="6">
    <location>
        <begin position="228"/>
        <end position="252"/>
    </location>
</feature>
<comment type="caution">
    <text evidence="7">The sequence shown here is derived from an EMBL/GenBank/DDBJ whole genome shotgun (WGS) entry which is preliminary data.</text>
</comment>
<dbReference type="Proteomes" id="UP000244248">
    <property type="component" value="Unassembled WGS sequence"/>
</dbReference>